<accession>A0ACB9IIJ4</accession>
<comment type="caution">
    <text evidence="1">The sequence shown here is derived from an EMBL/GenBank/DDBJ whole genome shotgun (WGS) entry which is preliminary data.</text>
</comment>
<sequence length="214" mass="23897">MTLVKSSKDKAIEKDEEEELRAGWTMEVKKRKTGSEARVDRYYMDPVTGYIFRSLKDAQQYLKTQELGRLAIKPKNSECVDMDNKSELLYGASALMHHHHHRHHHRPRHATRLAGIIVDAPQPQPSPLMPEPKTRRATRLSGVAIDVPPPSPSVIEPKTLASPPAPKTRQAARQTGIEIDSPPPSPRDSKTRQAKPLAGREVVPSPPSQPEPKT</sequence>
<gene>
    <name evidence="1" type="ORF">L1987_24016</name>
</gene>
<keyword evidence="2" id="KW-1185">Reference proteome</keyword>
<dbReference type="Proteomes" id="UP001056120">
    <property type="component" value="Linkage Group LG08"/>
</dbReference>
<evidence type="ECO:0000313" key="2">
    <source>
        <dbReference type="Proteomes" id="UP001056120"/>
    </source>
</evidence>
<reference evidence="1 2" key="2">
    <citation type="journal article" date="2022" name="Mol. Ecol. Resour.">
        <title>The genomes of chicory, endive, great burdock and yacon provide insights into Asteraceae paleo-polyploidization history and plant inulin production.</title>
        <authorList>
            <person name="Fan W."/>
            <person name="Wang S."/>
            <person name="Wang H."/>
            <person name="Wang A."/>
            <person name="Jiang F."/>
            <person name="Liu H."/>
            <person name="Zhao H."/>
            <person name="Xu D."/>
            <person name="Zhang Y."/>
        </authorList>
    </citation>
    <scope>NUCLEOTIDE SEQUENCE [LARGE SCALE GENOMIC DNA]</scope>
    <source>
        <strain evidence="2">cv. Yunnan</strain>
        <tissue evidence="1">Leaves</tissue>
    </source>
</reference>
<proteinExistence type="predicted"/>
<name>A0ACB9IIJ4_9ASTR</name>
<organism evidence="1 2">
    <name type="scientific">Smallanthus sonchifolius</name>
    <dbReference type="NCBI Taxonomy" id="185202"/>
    <lineage>
        <taxon>Eukaryota</taxon>
        <taxon>Viridiplantae</taxon>
        <taxon>Streptophyta</taxon>
        <taxon>Embryophyta</taxon>
        <taxon>Tracheophyta</taxon>
        <taxon>Spermatophyta</taxon>
        <taxon>Magnoliopsida</taxon>
        <taxon>eudicotyledons</taxon>
        <taxon>Gunneridae</taxon>
        <taxon>Pentapetalae</taxon>
        <taxon>asterids</taxon>
        <taxon>campanulids</taxon>
        <taxon>Asterales</taxon>
        <taxon>Asteraceae</taxon>
        <taxon>Asteroideae</taxon>
        <taxon>Heliantheae alliance</taxon>
        <taxon>Millerieae</taxon>
        <taxon>Smallanthus</taxon>
    </lineage>
</organism>
<protein>
    <submittedName>
        <fullName evidence="1">Uncharacterized protein</fullName>
    </submittedName>
</protein>
<reference evidence="2" key="1">
    <citation type="journal article" date="2022" name="Mol. Ecol. Resour.">
        <title>The genomes of chicory, endive, great burdock and yacon provide insights into Asteraceae palaeo-polyploidization history and plant inulin production.</title>
        <authorList>
            <person name="Fan W."/>
            <person name="Wang S."/>
            <person name="Wang H."/>
            <person name="Wang A."/>
            <person name="Jiang F."/>
            <person name="Liu H."/>
            <person name="Zhao H."/>
            <person name="Xu D."/>
            <person name="Zhang Y."/>
        </authorList>
    </citation>
    <scope>NUCLEOTIDE SEQUENCE [LARGE SCALE GENOMIC DNA]</scope>
    <source>
        <strain evidence="2">cv. Yunnan</strain>
    </source>
</reference>
<dbReference type="EMBL" id="CM042025">
    <property type="protein sequence ID" value="KAI3808074.1"/>
    <property type="molecule type" value="Genomic_DNA"/>
</dbReference>
<evidence type="ECO:0000313" key="1">
    <source>
        <dbReference type="EMBL" id="KAI3808074.1"/>
    </source>
</evidence>